<dbReference type="Proteomes" id="UP000619078">
    <property type="component" value="Unassembled WGS sequence"/>
</dbReference>
<evidence type="ECO:0000313" key="3">
    <source>
        <dbReference type="EMBL" id="MBD1394704.1"/>
    </source>
</evidence>
<comment type="caution">
    <text evidence="3">The sequence shown here is derived from an EMBL/GenBank/DDBJ whole genome shotgun (WGS) entry which is preliminary data.</text>
</comment>
<evidence type="ECO:0000256" key="1">
    <source>
        <dbReference type="ARBA" id="ARBA00022676"/>
    </source>
</evidence>
<protein>
    <recommendedName>
        <fullName evidence="5">ADP-heptose:LPS heptosyltransferase</fullName>
    </recommendedName>
</protein>
<dbReference type="EMBL" id="JACWMX010000007">
    <property type="protein sequence ID" value="MBD1394704.1"/>
    <property type="molecule type" value="Genomic_DNA"/>
</dbReference>
<dbReference type="GO" id="GO:0009244">
    <property type="term" value="P:lipopolysaccharide core region biosynthetic process"/>
    <property type="evidence" value="ECO:0007669"/>
    <property type="project" value="TreeGrafter"/>
</dbReference>
<dbReference type="Gene3D" id="3.40.50.2000">
    <property type="entry name" value="Glycogen Phosphorylase B"/>
    <property type="match status" value="2"/>
</dbReference>
<dbReference type="GO" id="GO:0005829">
    <property type="term" value="C:cytosol"/>
    <property type="evidence" value="ECO:0007669"/>
    <property type="project" value="TreeGrafter"/>
</dbReference>
<evidence type="ECO:0008006" key="5">
    <source>
        <dbReference type="Google" id="ProtNLM"/>
    </source>
</evidence>
<proteinExistence type="predicted"/>
<evidence type="ECO:0000256" key="2">
    <source>
        <dbReference type="ARBA" id="ARBA00022679"/>
    </source>
</evidence>
<dbReference type="InterPro" id="IPR051199">
    <property type="entry name" value="LPS_LOS_Heptosyltrfase"/>
</dbReference>
<dbReference type="InterPro" id="IPR002201">
    <property type="entry name" value="Glyco_trans_9"/>
</dbReference>
<keyword evidence="4" id="KW-1185">Reference proteome</keyword>
<name>A0A926S3X7_9SPHI</name>
<dbReference type="AlphaFoldDB" id="A0A926S3X7"/>
<dbReference type="GO" id="GO:0008713">
    <property type="term" value="F:ADP-heptose-lipopolysaccharide heptosyltransferase activity"/>
    <property type="evidence" value="ECO:0007669"/>
    <property type="project" value="TreeGrafter"/>
</dbReference>
<organism evidence="3 4">
    <name type="scientific">Mucilaginibacter glaciei</name>
    <dbReference type="NCBI Taxonomy" id="2772109"/>
    <lineage>
        <taxon>Bacteria</taxon>
        <taxon>Pseudomonadati</taxon>
        <taxon>Bacteroidota</taxon>
        <taxon>Sphingobacteriia</taxon>
        <taxon>Sphingobacteriales</taxon>
        <taxon>Sphingobacteriaceae</taxon>
        <taxon>Mucilaginibacter</taxon>
    </lineage>
</organism>
<accession>A0A926S3X7</accession>
<dbReference type="PANTHER" id="PTHR30160:SF1">
    <property type="entry name" value="LIPOPOLYSACCHARIDE 1,2-N-ACETYLGLUCOSAMINETRANSFERASE-RELATED"/>
    <property type="match status" value="1"/>
</dbReference>
<evidence type="ECO:0000313" key="4">
    <source>
        <dbReference type="Proteomes" id="UP000619078"/>
    </source>
</evidence>
<dbReference type="PANTHER" id="PTHR30160">
    <property type="entry name" value="TETRAACYLDISACCHARIDE 4'-KINASE-RELATED"/>
    <property type="match status" value="1"/>
</dbReference>
<gene>
    <name evidence="3" type="ORF">IDJ76_16465</name>
</gene>
<reference evidence="3" key="1">
    <citation type="submission" date="2020-09" db="EMBL/GenBank/DDBJ databases">
        <title>Novel species of Mucilaginibacter isolated from a glacier on the Tibetan Plateau.</title>
        <authorList>
            <person name="Liu Q."/>
            <person name="Xin Y.-H."/>
        </authorList>
    </citation>
    <scope>NUCLEOTIDE SEQUENCE</scope>
    <source>
        <strain evidence="3">ZB1P21</strain>
    </source>
</reference>
<sequence>MHSLKNKFKFLVIRIIAPGIIKALFFFVPSKKNTLLIIKNDGIGDYILFRNFLAFLKQSEKYRGYDIYLLGNLAYKDISAYLDKDSVDRFFWNTDGYFLKWKLLKLLVDLHRLRLNSVIYTNYSRKTQVDWIVKNLNAPNKIGVDGNTTNQSTQFKNKGNAYYTRLITVPGGATHEFERNKQLFEIIAEEKCHYNKPFINKQKLNIVYNNYIVIFIGARDRNRKWSNRNFSDLTKLIISNLNVNIIFAGGEDEIADGLMIQQDLAMKGVINKIGALSLIQLCELIGGAKLVICSDTVAVHIAAALSIPAVCISKGDLYKRFIPYPDHIENKINSLFPVAFKADAAAYELWSELNIDAVQLIDVYNAVVSTLQLHNLMPNAPSRPE</sequence>
<keyword evidence="1" id="KW-0328">Glycosyltransferase</keyword>
<keyword evidence="2" id="KW-0808">Transferase</keyword>
<dbReference type="SUPFAM" id="SSF53756">
    <property type="entry name" value="UDP-Glycosyltransferase/glycogen phosphorylase"/>
    <property type="match status" value="1"/>
</dbReference>
<dbReference type="Pfam" id="PF01075">
    <property type="entry name" value="Glyco_transf_9"/>
    <property type="match status" value="1"/>
</dbReference>
<dbReference type="RefSeq" id="WP_191164567.1">
    <property type="nucleotide sequence ID" value="NZ_JACWMX010000007.1"/>
</dbReference>